<dbReference type="Gene3D" id="1.10.10.10">
    <property type="entry name" value="Winged helix-like DNA-binding domain superfamily/Winged helix DNA-binding domain"/>
    <property type="match status" value="1"/>
</dbReference>
<accession>W5XXW2</accession>
<evidence type="ECO:0000313" key="3">
    <source>
        <dbReference type="EMBL" id="AHI21524.1"/>
    </source>
</evidence>
<dbReference type="CDD" id="cd06445">
    <property type="entry name" value="ATase"/>
    <property type="match status" value="1"/>
</dbReference>
<proteinExistence type="predicted"/>
<organism evidence="3 4">
    <name type="scientific">Corynebacterium vitaeruminis DSM 20294</name>
    <dbReference type="NCBI Taxonomy" id="1224164"/>
    <lineage>
        <taxon>Bacteria</taxon>
        <taxon>Bacillati</taxon>
        <taxon>Actinomycetota</taxon>
        <taxon>Actinomycetes</taxon>
        <taxon>Mycobacteriales</taxon>
        <taxon>Corynebacteriaceae</taxon>
        <taxon>Corynebacterium</taxon>
    </lineage>
</organism>
<protein>
    <recommendedName>
        <fullName evidence="2">Methylated-DNA-[protein]-cysteine S-methyltransferase DNA binding domain-containing protein</fullName>
    </recommendedName>
</protein>
<evidence type="ECO:0000256" key="1">
    <source>
        <dbReference type="ARBA" id="ARBA00022763"/>
    </source>
</evidence>
<evidence type="ECO:0000259" key="2">
    <source>
        <dbReference type="Pfam" id="PF01035"/>
    </source>
</evidence>
<feature type="domain" description="Methylated-DNA-[protein]-cysteine S-methyltransferase DNA binding" evidence="2">
    <location>
        <begin position="11"/>
        <end position="69"/>
    </location>
</feature>
<dbReference type="AlphaFoldDB" id="W5XXW2"/>
<dbReference type="GO" id="GO:0006281">
    <property type="term" value="P:DNA repair"/>
    <property type="evidence" value="ECO:0007669"/>
    <property type="project" value="InterPro"/>
</dbReference>
<dbReference type="InterPro" id="IPR014048">
    <property type="entry name" value="MethylDNA_cys_MeTrfase_DNA-bd"/>
</dbReference>
<keyword evidence="1" id="KW-0227">DNA damage</keyword>
<reference evidence="3 4" key="1">
    <citation type="submission" date="2013-02" db="EMBL/GenBank/DDBJ databases">
        <title>The complete genome sequence of Corynebacterium vitaeruminis DSM 20294.</title>
        <authorList>
            <person name="Ruckert C."/>
            <person name="Albersmeier A."/>
            <person name="Kalinowski J."/>
        </authorList>
    </citation>
    <scope>NUCLEOTIDE SEQUENCE [LARGE SCALE GENOMIC DNA]</scope>
    <source>
        <strain evidence="4">ATCC 10234</strain>
    </source>
</reference>
<gene>
    <name evidence="3" type="ORF">B843_00640</name>
</gene>
<name>W5XXW2_9CORY</name>
<dbReference type="Pfam" id="PF01035">
    <property type="entry name" value="DNA_binding_1"/>
    <property type="match status" value="1"/>
</dbReference>
<dbReference type="SUPFAM" id="SSF46767">
    <property type="entry name" value="Methylated DNA-protein cysteine methyltransferase, C-terminal domain"/>
    <property type="match status" value="1"/>
</dbReference>
<dbReference type="eggNOG" id="COG3695">
    <property type="taxonomic scope" value="Bacteria"/>
</dbReference>
<dbReference type="EMBL" id="CP004353">
    <property type="protein sequence ID" value="AHI21524.1"/>
    <property type="molecule type" value="Genomic_DNA"/>
</dbReference>
<dbReference type="KEGG" id="cvt:B843_00640"/>
<dbReference type="InterPro" id="IPR036217">
    <property type="entry name" value="MethylDNA_cys_MeTrfase_DNAb"/>
</dbReference>
<keyword evidence="4" id="KW-1185">Reference proteome</keyword>
<dbReference type="Proteomes" id="UP000019222">
    <property type="component" value="Chromosome"/>
</dbReference>
<dbReference type="STRING" id="1224164.B843_00640"/>
<dbReference type="HOGENOM" id="CLU_000445_52_5_11"/>
<dbReference type="PATRIC" id="fig|1224164.3.peg.128"/>
<dbReference type="GO" id="GO:0003824">
    <property type="term" value="F:catalytic activity"/>
    <property type="evidence" value="ECO:0007669"/>
    <property type="project" value="InterPro"/>
</dbReference>
<dbReference type="PANTHER" id="PTHR42942:SF1">
    <property type="entry name" value="ALKYLTRANSFERASE-LIKE PROTEIN 1"/>
    <property type="match status" value="1"/>
</dbReference>
<dbReference type="RefSeq" id="WP_025251597.1">
    <property type="nucleotide sequence ID" value="NZ_CP004353.1"/>
</dbReference>
<evidence type="ECO:0000313" key="4">
    <source>
        <dbReference type="Proteomes" id="UP000019222"/>
    </source>
</evidence>
<dbReference type="InterPro" id="IPR036388">
    <property type="entry name" value="WH-like_DNA-bd_sf"/>
</dbReference>
<dbReference type="PANTHER" id="PTHR42942">
    <property type="entry name" value="6-O-METHYLGUANINE DNA METHYLTRANSFERASE"/>
    <property type="match status" value="1"/>
</dbReference>
<sequence length="99" mass="11014">MVESLELSDATERVLQACERIPSGCVASYGEVGVQAGLGARQVGRIMREHGHLVCWWRVVRADGSSAVADRARAHWDEEGIAHDGERVDMRAHRFEWDG</sequence>
<dbReference type="InterPro" id="IPR052520">
    <property type="entry name" value="ATL_DNA_repair"/>
</dbReference>